<dbReference type="AlphaFoldDB" id="A0A292PWG3"/>
<dbReference type="EMBL" id="LN891021">
    <property type="protein sequence ID" value="CUS11464.1"/>
    <property type="molecule type" value="Genomic_DNA"/>
</dbReference>
<evidence type="ECO:0000313" key="2">
    <source>
        <dbReference type="Proteomes" id="UP001412239"/>
    </source>
</evidence>
<gene>
    <name evidence="1" type="ORF">GSTUAT00004481001</name>
</gene>
<proteinExistence type="predicted"/>
<evidence type="ECO:0000313" key="1">
    <source>
        <dbReference type="EMBL" id="CUS11464.1"/>
    </source>
</evidence>
<protein>
    <submittedName>
        <fullName evidence="1">Uncharacterized protein</fullName>
    </submittedName>
</protein>
<keyword evidence="2" id="KW-1185">Reference proteome</keyword>
<reference evidence="1" key="1">
    <citation type="submission" date="2015-10" db="EMBL/GenBank/DDBJ databases">
        <authorList>
            <person name="Regsiter A."/>
            <person name="william w."/>
        </authorList>
    </citation>
    <scope>NUCLEOTIDE SEQUENCE</scope>
    <source>
        <strain evidence="1">Montdore</strain>
    </source>
</reference>
<sequence length="437" mass="48245">MAIGIAESPPSMGQMVHTLAEFSFLPRTDYTSSVTSGIYTSRRSGRRLKLPDTLSILLVTESRGDAAAISIYRAAPDRIDIWYSKRRPCTEAEKANVMDFIRSAVQATRLSKRATEDLLRIALGMCKCKVFARIHKARCLLLNLCLDGSYGIIPGTSPADRGFRDAAKRELCRILGEARFPPEISLEGFLTRWFQEIIQVMRGGASFEIAANVEFYFETVIRCHGLLQIRGIATVIEASLLERLRKIAEYYAAVCIVHRGVQGLTPAGKAYLVRNIREIPPSTPTTYLSPTDSLTCLNHWARRRDLALSFPSSTALVNQKRVAECTHPEATLIAEIISVHKSSPAVLREIGASKTSCWICQEFSAVACGLYPGIWIRMSGESVGIAESWKFPVDTPVELVLPLTGKIERAMDKVLERAGGVNGVKRGVKRKVGELDG</sequence>
<accession>A0A292PWG3</accession>
<organism evidence="1 2">
    <name type="scientific">Tuber aestivum</name>
    <name type="common">summer truffle</name>
    <dbReference type="NCBI Taxonomy" id="59557"/>
    <lineage>
        <taxon>Eukaryota</taxon>
        <taxon>Fungi</taxon>
        <taxon>Dikarya</taxon>
        <taxon>Ascomycota</taxon>
        <taxon>Pezizomycotina</taxon>
        <taxon>Pezizomycetes</taxon>
        <taxon>Pezizales</taxon>
        <taxon>Tuberaceae</taxon>
        <taxon>Tuber</taxon>
    </lineage>
</organism>
<dbReference type="Proteomes" id="UP001412239">
    <property type="component" value="Unassembled WGS sequence"/>
</dbReference>
<name>A0A292PWG3_9PEZI</name>